<evidence type="ECO:0000259" key="3">
    <source>
        <dbReference type="Pfam" id="PF02678"/>
    </source>
</evidence>
<dbReference type="Gene3D" id="2.60.120.10">
    <property type="entry name" value="Jelly Rolls"/>
    <property type="match status" value="2"/>
</dbReference>
<dbReference type="CDD" id="cd02909">
    <property type="entry name" value="cupin_pirin_N"/>
    <property type="match status" value="1"/>
</dbReference>
<dbReference type="PIRSF" id="PIRSF006232">
    <property type="entry name" value="Pirin"/>
    <property type="match status" value="1"/>
</dbReference>
<dbReference type="Proteomes" id="UP001595528">
    <property type="component" value="Unassembled WGS sequence"/>
</dbReference>
<dbReference type="InterPro" id="IPR003829">
    <property type="entry name" value="Pirin_N_dom"/>
</dbReference>
<gene>
    <name evidence="5" type="ORF">ACFOGJ_01965</name>
</gene>
<dbReference type="InterPro" id="IPR014710">
    <property type="entry name" value="RmlC-like_jellyroll"/>
</dbReference>
<accession>A0ABV7KUD2</accession>
<dbReference type="RefSeq" id="WP_379897722.1">
    <property type="nucleotide sequence ID" value="NZ_JBHRTR010000005.1"/>
</dbReference>
<name>A0ABV7KUD2_9PROT</name>
<dbReference type="Pfam" id="PF02678">
    <property type="entry name" value="Pirin"/>
    <property type="match status" value="1"/>
</dbReference>
<dbReference type="InterPro" id="IPR012093">
    <property type="entry name" value="Pirin"/>
</dbReference>
<evidence type="ECO:0000259" key="4">
    <source>
        <dbReference type="Pfam" id="PF05726"/>
    </source>
</evidence>
<evidence type="ECO:0000313" key="5">
    <source>
        <dbReference type="EMBL" id="MFC3225978.1"/>
    </source>
</evidence>
<keyword evidence="6" id="KW-1185">Reference proteome</keyword>
<dbReference type="PANTHER" id="PTHR13903:SF8">
    <property type="entry name" value="PIRIN"/>
    <property type="match status" value="1"/>
</dbReference>
<feature type="domain" description="Pirin N-terminal" evidence="3">
    <location>
        <begin position="30"/>
        <end position="130"/>
    </location>
</feature>
<dbReference type="Pfam" id="PF05726">
    <property type="entry name" value="Pirin_C"/>
    <property type="match status" value="1"/>
</dbReference>
<evidence type="ECO:0000313" key="6">
    <source>
        <dbReference type="Proteomes" id="UP001595528"/>
    </source>
</evidence>
<comment type="caution">
    <text evidence="5">The sequence shown here is derived from an EMBL/GenBank/DDBJ whole genome shotgun (WGS) entry which is preliminary data.</text>
</comment>
<dbReference type="CDD" id="cd02247">
    <property type="entry name" value="cupin_pirin_C"/>
    <property type="match status" value="1"/>
</dbReference>
<proteinExistence type="inferred from homology"/>
<dbReference type="InterPro" id="IPR008778">
    <property type="entry name" value="Pirin_C_dom"/>
</dbReference>
<evidence type="ECO:0000256" key="1">
    <source>
        <dbReference type="ARBA" id="ARBA00008416"/>
    </source>
</evidence>
<reference evidence="6" key="1">
    <citation type="journal article" date="2019" name="Int. J. Syst. Evol. Microbiol.">
        <title>The Global Catalogue of Microorganisms (GCM) 10K type strain sequencing project: providing services to taxonomists for standard genome sequencing and annotation.</title>
        <authorList>
            <consortium name="The Broad Institute Genomics Platform"/>
            <consortium name="The Broad Institute Genome Sequencing Center for Infectious Disease"/>
            <person name="Wu L."/>
            <person name="Ma J."/>
        </authorList>
    </citation>
    <scope>NUCLEOTIDE SEQUENCE [LARGE SCALE GENOMIC DNA]</scope>
    <source>
        <strain evidence="6">KCTC 42964</strain>
    </source>
</reference>
<dbReference type="InterPro" id="IPR011051">
    <property type="entry name" value="RmlC_Cupin_sf"/>
</dbReference>
<dbReference type="PANTHER" id="PTHR13903">
    <property type="entry name" value="PIRIN-RELATED"/>
    <property type="match status" value="1"/>
</dbReference>
<evidence type="ECO:0000256" key="2">
    <source>
        <dbReference type="RuleBase" id="RU003457"/>
    </source>
</evidence>
<sequence>MAEVLERDVAGRRAVLGVLAGMPAEDGAGVKLSRVIGQPRLDMLDPFLMLDSFKSDRPGDYIAGFPPHPHRGFETVTYLLHGRMRHEDSVGNAGVIETGGIQWMTAGRGIEHSEMPEQRDGLLWGFQLWVNLPASDKMTAPRYQEFDAEAIPVERRADGTTVKVITGRTREGTEGPVRDVAVAPLYFDVTVPPGGRYVEDLPEGHNAFLYGIDGTLLVQGPDGGETAVAKERLAVLDRGPTLAASVGPEGARFLLVAGRPLGEPVARHGPFVMNTREELLQAFQDYQSGRFLG</sequence>
<dbReference type="EMBL" id="JBHRTR010000005">
    <property type="protein sequence ID" value="MFC3225978.1"/>
    <property type="molecule type" value="Genomic_DNA"/>
</dbReference>
<feature type="domain" description="Pirin C-terminal" evidence="4">
    <location>
        <begin position="186"/>
        <end position="291"/>
    </location>
</feature>
<dbReference type="SUPFAM" id="SSF51182">
    <property type="entry name" value="RmlC-like cupins"/>
    <property type="match status" value="1"/>
</dbReference>
<comment type="similarity">
    <text evidence="1 2">Belongs to the pirin family.</text>
</comment>
<organism evidence="5 6">
    <name type="scientific">Marinibaculum pumilum</name>
    <dbReference type="NCBI Taxonomy" id="1766165"/>
    <lineage>
        <taxon>Bacteria</taxon>
        <taxon>Pseudomonadati</taxon>
        <taxon>Pseudomonadota</taxon>
        <taxon>Alphaproteobacteria</taxon>
        <taxon>Rhodospirillales</taxon>
        <taxon>Rhodospirillaceae</taxon>
        <taxon>Marinibaculum</taxon>
    </lineage>
</organism>
<protein>
    <submittedName>
        <fullName evidence="5">Pirin family protein</fullName>
    </submittedName>
</protein>